<comment type="caution">
    <text evidence="6">The sequence shown here is derived from an EMBL/GenBank/DDBJ whole genome shotgun (WGS) entry which is preliminary data.</text>
</comment>
<evidence type="ECO:0000313" key="7">
    <source>
        <dbReference type="Proteomes" id="UP000625711"/>
    </source>
</evidence>
<dbReference type="EMBL" id="JAACXV010013962">
    <property type="protein sequence ID" value="KAF7271447.1"/>
    <property type="molecule type" value="Genomic_DNA"/>
</dbReference>
<dbReference type="FunFam" id="2.30.42.10:FF:000107">
    <property type="entry name" value="26S proteasome non-ATPase regulatory subunit 9"/>
    <property type="match status" value="1"/>
</dbReference>
<dbReference type="AlphaFoldDB" id="A0A834I2U1"/>
<dbReference type="SUPFAM" id="SSF50156">
    <property type="entry name" value="PDZ domain-like"/>
    <property type="match status" value="1"/>
</dbReference>
<dbReference type="OrthoDB" id="72325at2759"/>
<proteinExistence type="inferred from homology"/>
<sequence length="205" mass="22548">MRDQPDQGSIRAQVLELMKQKDKIEDEIKELTGILTQNGVGMNDPLVDDEGFPISSIDIYQVRHARHRIICLQNDHKSLMKRIENGLQGYYSASSSENVMDTQSCGINMRSENIIHITPFAKVTIVSGGSPADYAGIKTDDEIVEFGSVNSSNFKAITDIATVVQHSEGSSVSVKVKRGERFATVNLIPKKWAGRGLLGCNIVVL</sequence>
<keyword evidence="7" id="KW-1185">Reference proteome</keyword>
<evidence type="ECO:0000256" key="1">
    <source>
        <dbReference type="ARBA" id="ARBA00005256"/>
    </source>
</evidence>
<evidence type="ECO:0000256" key="2">
    <source>
        <dbReference type="ARBA" id="ARBA00014937"/>
    </source>
</evidence>
<feature type="domain" description="PDZ" evidence="5">
    <location>
        <begin position="103"/>
        <end position="180"/>
    </location>
</feature>
<gene>
    <name evidence="6" type="ORF">GWI33_015669</name>
</gene>
<organism evidence="6 7">
    <name type="scientific">Rhynchophorus ferrugineus</name>
    <name type="common">Red palm weevil</name>
    <name type="synonym">Curculio ferrugineus</name>
    <dbReference type="NCBI Taxonomy" id="354439"/>
    <lineage>
        <taxon>Eukaryota</taxon>
        <taxon>Metazoa</taxon>
        <taxon>Ecdysozoa</taxon>
        <taxon>Arthropoda</taxon>
        <taxon>Hexapoda</taxon>
        <taxon>Insecta</taxon>
        <taxon>Pterygota</taxon>
        <taxon>Neoptera</taxon>
        <taxon>Endopterygota</taxon>
        <taxon>Coleoptera</taxon>
        <taxon>Polyphaga</taxon>
        <taxon>Cucujiformia</taxon>
        <taxon>Curculionidae</taxon>
        <taxon>Dryophthorinae</taxon>
        <taxon>Rhynchophorus</taxon>
    </lineage>
</organism>
<dbReference type="InterPro" id="IPR036034">
    <property type="entry name" value="PDZ_sf"/>
</dbReference>
<dbReference type="GO" id="GO:0005634">
    <property type="term" value="C:nucleus"/>
    <property type="evidence" value="ECO:0007669"/>
    <property type="project" value="TreeGrafter"/>
</dbReference>
<keyword evidence="3" id="KW-0143">Chaperone</keyword>
<name>A0A834I2U1_RHYFE</name>
<dbReference type="Proteomes" id="UP000625711">
    <property type="component" value="Unassembled WGS sequence"/>
</dbReference>
<accession>A0A834I2U1</accession>
<dbReference type="Gene3D" id="2.30.42.10">
    <property type="match status" value="1"/>
</dbReference>
<evidence type="ECO:0000313" key="6">
    <source>
        <dbReference type="EMBL" id="KAF7271447.1"/>
    </source>
</evidence>
<evidence type="ECO:0000259" key="5">
    <source>
        <dbReference type="SMART" id="SM00228"/>
    </source>
</evidence>
<dbReference type="Pfam" id="PF17820">
    <property type="entry name" value="PDZ_6"/>
    <property type="match status" value="1"/>
</dbReference>
<dbReference type="PANTHER" id="PTHR12651:SF1">
    <property type="entry name" value="26S PROTEASOME NON-ATPASE REGULATORY SUBUNIT 9"/>
    <property type="match status" value="1"/>
</dbReference>
<dbReference type="InterPro" id="IPR001478">
    <property type="entry name" value="PDZ"/>
</dbReference>
<dbReference type="GO" id="GO:0005737">
    <property type="term" value="C:cytoplasm"/>
    <property type="evidence" value="ECO:0007669"/>
    <property type="project" value="TreeGrafter"/>
</dbReference>
<evidence type="ECO:0000256" key="3">
    <source>
        <dbReference type="ARBA" id="ARBA00023186"/>
    </source>
</evidence>
<dbReference type="GO" id="GO:0070682">
    <property type="term" value="P:proteasome regulatory particle assembly"/>
    <property type="evidence" value="ECO:0007669"/>
    <property type="project" value="InterPro"/>
</dbReference>
<dbReference type="PANTHER" id="PTHR12651">
    <property type="entry name" value="26S PROTEASOME NON-ATPASE REGULATORY SUBUNIT 9"/>
    <property type="match status" value="1"/>
</dbReference>
<protein>
    <recommendedName>
        <fullName evidence="2">26S proteasome non-ATPase regulatory subunit 9</fullName>
    </recommendedName>
    <alternativeName>
        <fullName evidence="4">26S proteasome regulatory subunit p27</fullName>
    </alternativeName>
</protein>
<reference evidence="6" key="1">
    <citation type="submission" date="2020-08" db="EMBL/GenBank/DDBJ databases">
        <title>Genome sequencing and assembly of the red palm weevil Rhynchophorus ferrugineus.</title>
        <authorList>
            <person name="Dias G.B."/>
            <person name="Bergman C.M."/>
            <person name="Manee M."/>
        </authorList>
    </citation>
    <scope>NUCLEOTIDE SEQUENCE</scope>
    <source>
        <strain evidence="6">AA-2017</strain>
        <tissue evidence="6">Whole larva</tissue>
    </source>
</reference>
<dbReference type="Gene3D" id="6.10.140.1710">
    <property type="match status" value="1"/>
</dbReference>
<dbReference type="InterPro" id="IPR041489">
    <property type="entry name" value="PDZ_6"/>
</dbReference>
<dbReference type="SMART" id="SM00228">
    <property type="entry name" value="PDZ"/>
    <property type="match status" value="1"/>
</dbReference>
<dbReference type="Pfam" id="PF18265">
    <property type="entry name" value="Nas2_N"/>
    <property type="match status" value="1"/>
</dbReference>
<dbReference type="InterPro" id="IPR035269">
    <property type="entry name" value="PSMD9"/>
</dbReference>
<comment type="similarity">
    <text evidence="1">Belongs to the proteasome subunit p27 family.</text>
</comment>
<dbReference type="InterPro" id="IPR040815">
    <property type="entry name" value="Nas2_N"/>
</dbReference>
<evidence type="ECO:0000256" key="4">
    <source>
        <dbReference type="ARBA" id="ARBA00030007"/>
    </source>
</evidence>